<sequence length="160" mass="18056">MSFNAVEVFRLAEQIERNGVKFYRRAAELRTSEKEKNLFMDLADMEQEHESFFASVRANLESDQYSDYAPDFDPSSYLNAIADGYVFDAGVEIDEILTGSESVADILNMAIAREKDSIVFYVGLKELVPQNLGRDNIETIIQEEMNHISGLTAILAELNS</sequence>
<evidence type="ECO:0000313" key="2">
    <source>
        <dbReference type="Proteomes" id="UP000233256"/>
    </source>
</evidence>
<reference evidence="1 2" key="1">
    <citation type="journal article" date="2017" name="ISME J.">
        <title>Potential for microbial H2 and metal transformations associated with novel bacteria and archaea in deep terrestrial subsurface sediments.</title>
        <authorList>
            <person name="Hernsdorf A.W."/>
            <person name="Amano Y."/>
            <person name="Miyakawa K."/>
            <person name="Ise K."/>
            <person name="Suzuki Y."/>
            <person name="Anantharaman K."/>
            <person name="Probst A."/>
            <person name="Burstein D."/>
            <person name="Thomas B.C."/>
            <person name="Banfield J.F."/>
        </authorList>
    </citation>
    <scope>NUCLEOTIDE SEQUENCE [LARGE SCALE GENOMIC DNA]</scope>
    <source>
        <strain evidence="1">HGW-Wallbacteria-1</strain>
    </source>
</reference>
<dbReference type="PANTHER" id="PTHR33531">
    <property type="entry name" value="RUBRERYTHRIN SUBFAMILY"/>
    <property type="match status" value="1"/>
</dbReference>
<dbReference type="SUPFAM" id="SSF47240">
    <property type="entry name" value="Ferritin-like"/>
    <property type="match status" value="1"/>
</dbReference>
<dbReference type="Proteomes" id="UP000233256">
    <property type="component" value="Unassembled WGS sequence"/>
</dbReference>
<name>A0A2N1PNQ3_9BACT</name>
<dbReference type="InterPro" id="IPR012347">
    <property type="entry name" value="Ferritin-like"/>
</dbReference>
<dbReference type="InterPro" id="IPR009078">
    <property type="entry name" value="Ferritin-like_SF"/>
</dbReference>
<dbReference type="AlphaFoldDB" id="A0A2N1PNQ3"/>
<accession>A0A2N1PNQ3</accession>
<gene>
    <name evidence="1" type="ORF">CVV64_11590</name>
</gene>
<dbReference type="CDD" id="cd01045">
    <property type="entry name" value="Ferritin_like_AB"/>
    <property type="match status" value="1"/>
</dbReference>
<dbReference type="Gene3D" id="1.20.1260.10">
    <property type="match status" value="1"/>
</dbReference>
<dbReference type="PANTHER" id="PTHR33531:SF7">
    <property type="entry name" value="HYPOTHETICAL MEMBRANE PROTEIN, CONSERVED"/>
    <property type="match status" value="1"/>
</dbReference>
<dbReference type="EMBL" id="PGXC01000009">
    <property type="protein sequence ID" value="PKK89967.1"/>
    <property type="molecule type" value="Genomic_DNA"/>
</dbReference>
<proteinExistence type="predicted"/>
<comment type="caution">
    <text evidence="1">The sequence shown here is derived from an EMBL/GenBank/DDBJ whole genome shotgun (WGS) entry which is preliminary data.</text>
</comment>
<organism evidence="1 2">
    <name type="scientific">Candidatus Wallbacteria bacterium HGW-Wallbacteria-1</name>
    <dbReference type="NCBI Taxonomy" id="2013854"/>
    <lineage>
        <taxon>Bacteria</taxon>
        <taxon>Candidatus Walliibacteriota</taxon>
    </lineage>
</organism>
<evidence type="ECO:0000313" key="1">
    <source>
        <dbReference type="EMBL" id="PKK89967.1"/>
    </source>
</evidence>
<protein>
    <submittedName>
        <fullName evidence="1">Rubrerythrin</fullName>
    </submittedName>
</protein>